<protein>
    <recommendedName>
        <fullName evidence="4">YbjN domain-containing protein</fullName>
    </recommendedName>
</protein>
<proteinExistence type="predicted"/>
<keyword evidence="3" id="KW-1185">Reference proteome</keyword>
<evidence type="ECO:0000313" key="3">
    <source>
        <dbReference type="Proteomes" id="UP000628854"/>
    </source>
</evidence>
<evidence type="ECO:0008006" key="4">
    <source>
        <dbReference type="Google" id="ProtNLM"/>
    </source>
</evidence>
<organism evidence="2 3">
    <name type="scientific">Henriciella pelagia</name>
    <dbReference type="NCBI Taxonomy" id="1977912"/>
    <lineage>
        <taxon>Bacteria</taxon>
        <taxon>Pseudomonadati</taxon>
        <taxon>Pseudomonadota</taxon>
        <taxon>Alphaproteobacteria</taxon>
        <taxon>Hyphomonadales</taxon>
        <taxon>Hyphomonadaceae</taxon>
        <taxon>Henriciella</taxon>
    </lineage>
</organism>
<feature type="chain" id="PRO_5047399438" description="YbjN domain-containing protein" evidence="1">
    <location>
        <begin position="25"/>
        <end position="184"/>
    </location>
</feature>
<dbReference type="RefSeq" id="WP_084391439.1">
    <property type="nucleotide sequence ID" value="NZ_BMKF01000001.1"/>
</dbReference>
<dbReference type="InterPro" id="IPR019660">
    <property type="entry name" value="Put_sensory_transdc_reg_YbjN"/>
</dbReference>
<evidence type="ECO:0000256" key="1">
    <source>
        <dbReference type="SAM" id="SignalP"/>
    </source>
</evidence>
<evidence type="ECO:0000313" key="2">
    <source>
        <dbReference type="EMBL" id="GGB64548.1"/>
    </source>
</evidence>
<feature type="signal peptide" evidence="1">
    <location>
        <begin position="1"/>
        <end position="24"/>
    </location>
</feature>
<dbReference type="CDD" id="cd17511">
    <property type="entry name" value="YbjN_AmyR-like"/>
    <property type="match status" value="1"/>
</dbReference>
<comment type="caution">
    <text evidence="2">The sequence shown here is derived from an EMBL/GenBank/DDBJ whole genome shotgun (WGS) entry which is preliminary data.</text>
</comment>
<gene>
    <name evidence="2" type="ORF">GCM10011503_11670</name>
</gene>
<dbReference type="Pfam" id="PF10722">
    <property type="entry name" value="YbjN"/>
    <property type="match status" value="1"/>
</dbReference>
<sequence>MTLNRLLASAILAAFLPAACVAIADDSADLAPAPVEVEDASLIDASDPMVVASLLAEEGYEVILSKQESGAVQIKSSVGAVNFWLYFQACAPDFTACEVITLASGFDFDTAQPPAIYGDWNRDKLSKAYLDEDGDPFVEFSVNLVHGVTRDNFLDTVHWFTLEVMSFMEQIGWNKEAPDAAKPI</sequence>
<reference evidence="3" key="1">
    <citation type="journal article" date="2019" name="Int. J. Syst. Evol. Microbiol.">
        <title>The Global Catalogue of Microorganisms (GCM) 10K type strain sequencing project: providing services to taxonomists for standard genome sequencing and annotation.</title>
        <authorList>
            <consortium name="The Broad Institute Genomics Platform"/>
            <consortium name="The Broad Institute Genome Sequencing Center for Infectious Disease"/>
            <person name="Wu L."/>
            <person name="Ma J."/>
        </authorList>
    </citation>
    <scope>NUCLEOTIDE SEQUENCE [LARGE SCALE GENOMIC DNA]</scope>
    <source>
        <strain evidence="3">CGMCC 1.15928</strain>
    </source>
</reference>
<accession>A0ABQ1JEU0</accession>
<keyword evidence="1" id="KW-0732">Signal</keyword>
<dbReference type="Proteomes" id="UP000628854">
    <property type="component" value="Unassembled WGS sequence"/>
</dbReference>
<dbReference type="EMBL" id="BMKF01000001">
    <property type="protein sequence ID" value="GGB64548.1"/>
    <property type="molecule type" value="Genomic_DNA"/>
</dbReference>
<name>A0ABQ1JEU0_9PROT</name>